<dbReference type="AlphaFoldDB" id="S5M1K0"/>
<dbReference type="STRING" id="1276221.SDIMI_v3c02280"/>
<gene>
    <name evidence="2" type="ORF">SDIMI_v3c02280</name>
</gene>
<feature type="domain" description="TGS" evidence="1">
    <location>
        <begin position="1"/>
        <end position="61"/>
    </location>
</feature>
<dbReference type="OrthoDB" id="9802304at2"/>
<proteinExistence type="predicted"/>
<dbReference type="eggNOG" id="COG0441">
    <property type="taxonomic scope" value="Bacteria"/>
</dbReference>
<name>S5M1K0_9MOLU</name>
<dbReference type="KEGG" id="sdi:SDIMI_v3c02280"/>
<dbReference type="SUPFAM" id="SSF55186">
    <property type="entry name" value="ThrRS/AlaRS common domain"/>
    <property type="match status" value="1"/>
</dbReference>
<dbReference type="InParanoid" id="S5M1K0"/>
<dbReference type="InterPro" id="IPR012676">
    <property type="entry name" value="TGS-like"/>
</dbReference>
<evidence type="ECO:0000313" key="2">
    <source>
        <dbReference type="EMBL" id="AGR41932.1"/>
    </source>
</evidence>
<protein>
    <recommendedName>
        <fullName evidence="1">TGS domain-containing protein</fullName>
    </recommendedName>
</protein>
<dbReference type="InterPro" id="IPR004095">
    <property type="entry name" value="TGS"/>
</dbReference>
<reference evidence="2 3" key="1">
    <citation type="journal article" date="2013" name="Genome Biol. Evol.">
        <title>Comparison of metabolic capacities and inference of gene content evolution in mosquito-associated Spiroplasma diminutum and S. taiwanense.</title>
        <authorList>
            <person name="Lo W.S."/>
            <person name="Ku C."/>
            <person name="Chen L.L."/>
            <person name="Chang T.H."/>
            <person name="Kuo C.H."/>
        </authorList>
    </citation>
    <scope>NUCLEOTIDE SEQUENCE [LARGE SCALE GENOMIC DNA]</scope>
    <source>
        <strain evidence="2">CUAS-1</strain>
    </source>
</reference>
<dbReference type="GO" id="GO:0000166">
    <property type="term" value="F:nucleotide binding"/>
    <property type="evidence" value="ECO:0007669"/>
    <property type="project" value="InterPro"/>
</dbReference>
<dbReference type="EMBL" id="CP005076">
    <property type="protein sequence ID" value="AGR41932.1"/>
    <property type="molecule type" value="Genomic_DNA"/>
</dbReference>
<dbReference type="CDD" id="cd01667">
    <property type="entry name" value="TGS_ThrRS"/>
    <property type="match status" value="1"/>
</dbReference>
<dbReference type="SUPFAM" id="SSF81271">
    <property type="entry name" value="TGS-like"/>
    <property type="match status" value="1"/>
</dbReference>
<dbReference type="Gene3D" id="3.10.20.30">
    <property type="match status" value="1"/>
</dbReference>
<organism evidence="2 3">
    <name type="scientific">Spiroplasma diminutum CUAS-1</name>
    <dbReference type="NCBI Taxonomy" id="1276221"/>
    <lineage>
        <taxon>Bacteria</taxon>
        <taxon>Bacillati</taxon>
        <taxon>Mycoplasmatota</taxon>
        <taxon>Mollicutes</taxon>
        <taxon>Entomoplasmatales</taxon>
        <taxon>Spiroplasmataceae</taxon>
        <taxon>Spiroplasma</taxon>
    </lineage>
</organism>
<dbReference type="PROSITE" id="PS51880">
    <property type="entry name" value="TGS"/>
    <property type="match status" value="1"/>
</dbReference>
<evidence type="ECO:0000259" key="1">
    <source>
        <dbReference type="PROSITE" id="PS51880"/>
    </source>
</evidence>
<evidence type="ECO:0000313" key="3">
    <source>
        <dbReference type="Proteomes" id="UP000014983"/>
    </source>
</evidence>
<keyword evidence="3" id="KW-1185">Reference proteome</keyword>
<dbReference type="HOGENOM" id="CLU_1137467_0_0_14"/>
<dbReference type="Pfam" id="PF02824">
    <property type="entry name" value="TGS"/>
    <property type="match status" value="1"/>
</dbReference>
<accession>S5M1K0</accession>
<dbReference type="PATRIC" id="fig|1276221.3.peg.225"/>
<dbReference type="InterPro" id="IPR018163">
    <property type="entry name" value="Thr/Ala-tRNA-synth_IIc_edit"/>
</dbReference>
<dbReference type="Proteomes" id="UP000014983">
    <property type="component" value="Chromosome"/>
</dbReference>
<dbReference type="InterPro" id="IPR012675">
    <property type="entry name" value="Beta-grasp_dom_sf"/>
</dbReference>
<sequence>MKITLINGEKLYFSEPKTVLEIADSISGGLKVKCVGALVNSDYVVSSYTLIDKNCKLEIITERNKLYYQAINYTAKLVTIFALMELYPDLDSIVQDGINSELEFSVFHNSKKIIKEEDLDKIEQRANEIIERDYKIVLFKESREYFIKEYRKLKVKGNYEKFIQIIEKKYITFPILKMNGEAFFAICATLKSSKDLYKIKLTRLEKVFINNVDNTLIEVQQIFGIAAENEPKLLNIMNQLKNKF</sequence>
<dbReference type="Gene3D" id="3.30.980.10">
    <property type="entry name" value="Threonyl-trna Synthetase, Chain A, domain 2"/>
    <property type="match status" value="1"/>
</dbReference>
<dbReference type="RefSeq" id="WP_020836165.1">
    <property type="nucleotide sequence ID" value="NC_021833.1"/>
</dbReference>